<dbReference type="InterPro" id="IPR028362">
    <property type="entry name" value="AlgI"/>
</dbReference>
<gene>
    <name evidence="15" type="ORF">D9R14_04195</name>
</gene>
<evidence type="ECO:0000256" key="10">
    <source>
        <dbReference type="ARBA" id="ARBA00023136"/>
    </source>
</evidence>
<evidence type="ECO:0000256" key="8">
    <source>
        <dbReference type="ARBA" id="ARBA00022841"/>
    </source>
</evidence>
<dbReference type="InterPro" id="IPR024194">
    <property type="entry name" value="Ac/AlaTfrase_AlgI/DltB"/>
</dbReference>
<keyword evidence="11 13" id="KW-0012">Acyltransferase</keyword>
<organism evidence="15 16">
    <name type="scientific">Xanthobacter tagetidis</name>
    <dbReference type="NCBI Taxonomy" id="60216"/>
    <lineage>
        <taxon>Bacteria</taxon>
        <taxon>Pseudomonadati</taxon>
        <taxon>Pseudomonadota</taxon>
        <taxon>Alphaproteobacteria</taxon>
        <taxon>Hyphomicrobiales</taxon>
        <taxon>Xanthobacteraceae</taxon>
        <taxon>Xanthobacter</taxon>
    </lineage>
</organism>
<feature type="transmembrane region" description="Helical" evidence="14">
    <location>
        <begin position="393"/>
        <end position="421"/>
    </location>
</feature>
<comment type="similarity">
    <text evidence="3 13">Belongs to the membrane-bound acyltransferase family.</text>
</comment>
<protein>
    <recommendedName>
        <fullName evidence="4">Probable alginate O-acetylase AlgI</fullName>
    </recommendedName>
    <alternativeName>
        <fullName evidence="12">Alginate biosynthesis protein AlgI</fullName>
    </alternativeName>
</protein>
<reference evidence="15 16" key="1">
    <citation type="submission" date="2018-10" db="EMBL/GenBank/DDBJ databases">
        <title>Xanthobacter tagetidis genome sequencing and assembly.</title>
        <authorList>
            <person name="Maclea K.S."/>
            <person name="Goen A.E."/>
            <person name="Fatima S.A."/>
        </authorList>
    </citation>
    <scope>NUCLEOTIDE SEQUENCE [LARGE SCALE GENOMIC DNA]</scope>
    <source>
        <strain evidence="15 16">ATCC 700314</strain>
    </source>
</reference>
<evidence type="ECO:0000256" key="9">
    <source>
        <dbReference type="ARBA" id="ARBA00022989"/>
    </source>
</evidence>
<comment type="caution">
    <text evidence="15">The sequence shown here is derived from an EMBL/GenBank/DDBJ whole genome shotgun (WGS) entry which is preliminary data.</text>
</comment>
<evidence type="ECO:0000256" key="4">
    <source>
        <dbReference type="ARBA" id="ARBA00016084"/>
    </source>
</evidence>
<evidence type="ECO:0000256" key="11">
    <source>
        <dbReference type="ARBA" id="ARBA00023315"/>
    </source>
</evidence>
<evidence type="ECO:0000313" key="16">
    <source>
        <dbReference type="Proteomes" id="UP000269692"/>
    </source>
</evidence>
<comment type="pathway">
    <text evidence="2">Glycan biosynthesis; alginate biosynthesis.</text>
</comment>
<evidence type="ECO:0000256" key="12">
    <source>
        <dbReference type="ARBA" id="ARBA00031030"/>
    </source>
</evidence>
<feature type="transmembrane region" description="Helical" evidence="14">
    <location>
        <begin position="242"/>
        <end position="261"/>
    </location>
</feature>
<evidence type="ECO:0000256" key="6">
    <source>
        <dbReference type="ARBA" id="ARBA00022679"/>
    </source>
</evidence>
<feature type="transmembrane region" description="Helical" evidence="14">
    <location>
        <begin position="78"/>
        <end position="99"/>
    </location>
</feature>
<feature type="transmembrane region" description="Helical" evidence="14">
    <location>
        <begin position="33"/>
        <end position="58"/>
    </location>
</feature>
<proteinExistence type="inferred from homology"/>
<dbReference type="PIRSF" id="PIRSF500217">
    <property type="entry name" value="AlgI"/>
    <property type="match status" value="1"/>
</dbReference>
<keyword evidence="16" id="KW-1185">Reference proteome</keyword>
<keyword evidence="8" id="KW-0016">Alginate biosynthesis</keyword>
<evidence type="ECO:0000256" key="2">
    <source>
        <dbReference type="ARBA" id="ARBA00005182"/>
    </source>
</evidence>
<name>A0A3L7ALA8_9HYPH</name>
<sequence>MTFASIEFLFYFFPLFLVLYFSAKTITTRNYIFLAFSVVFYAAGYTPHIIVLFFSVAVNYFLAQMIDRRDGPERKKMLVVAITFNLILLGIFKYTGFLIQNLNVLLEPTGFSFQVPAIGLPLGISFYSFHAISYIADIYKRKVRANRDPAQFALYMCMFPQLVAGPIVRYNTVARQLSKRRTTWGRFSAGARLFAIGLAWKVLIADELARLVDGIFDTTTNPTFVEAWLGVFAYTIQLYYDFAGYSTMAVGLGVMVGFVLPRNFRVPLTSKSITEFWRRWHMSLSAFLRDYLYIPLGGSRKGETRTYINLWIVFLLCGLWHGASWNFVLWGGYHGMFLAMERAGLGRMLERLPGGLAQVYAMGVLMVGWCLFRTNSMPEAVEMFQGLIGLNGFYRPSMALSFGLTPLAIVAMIVGSAIGFWQWKRWPILSGEGRFAMVADYAFIGVLMVFSIIWLGGASSTPFLYYRF</sequence>
<evidence type="ECO:0000256" key="3">
    <source>
        <dbReference type="ARBA" id="ARBA00010323"/>
    </source>
</evidence>
<keyword evidence="7 14" id="KW-0812">Transmembrane</keyword>
<evidence type="ECO:0000256" key="13">
    <source>
        <dbReference type="PIRNR" id="PIRNR016636"/>
    </source>
</evidence>
<evidence type="ECO:0000256" key="5">
    <source>
        <dbReference type="ARBA" id="ARBA00022475"/>
    </source>
</evidence>
<dbReference type="PANTHER" id="PTHR13285">
    <property type="entry name" value="ACYLTRANSFERASE"/>
    <property type="match status" value="1"/>
</dbReference>
<evidence type="ECO:0000256" key="7">
    <source>
        <dbReference type="ARBA" id="ARBA00022692"/>
    </source>
</evidence>
<keyword evidence="5 13" id="KW-1003">Cell membrane</keyword>
<accession>A0A3L7ALA8</accession>
<keyword evidence="10 13" id="KW-0472">Membrane</keyword>
<evidence type="ECO:0000313" key="15">
    <source>
        <dbReference type="EMBL" id="RLP81263.1"/>
    </source>
</evidence>
<feature type="transmembrane region" description="Helical" evidence="14">
    <location>
        <begin position="352"/>
        <end position="372"/>
    </location>
</feature>
<evidence type="ECO:0000256" key="14">
    <source>
        <dbReference type="SAM" id="Phobius"/>
    </source>
</evidence>
<dbReference type="PIRSF" id="PIRSF016636">
    <property type="entry name" value="AlgI_DltB"/>
    <property type="match status" value="1"/>
</dbReference>
<dbReference type="OrthoDB" id="139172at2"/>
<dbReference type="Proteomes" id="UP000269692">
    <property type="component" value="Unassembled WGS sequence"/>
</dbReference>
<feature type="transmembrane region" description="Helical" evidence="14">
    <location>
        <begin position="184"/>
        <end position="203"/>
    </location>
</feature>
<keyword evidence="6 13" id="KW-0808">Transferase</keyword>
<dbReference type="GO" id="GO:0042121">
    <property type="term" value="P:alginic acid biosynthetic process"/>
    <property type="evidence" value="ECO:0007669"/>
    <property type="project" value="UniProtKB-KW"/>
</dbReference>
<dbReference type="PANTHER" id="PTHR13285:SF23">
    <property type="entry name" value="TEICHOIC ACID D-ALANYLTRANSFERASE"/>
    <property type="match status" value="1"/>
</dbReference>
<dbReference type="AlphaFoldDB" id="A0A3L7ALA8"/>
<dbReference type="Pfam" id="PF03062">
    <property type="entry name" value="MBOAT"/>
    <property type="match status" value="1"/>
</dbReference>
<dbReference type="InterPro" id="IPR004299">
    <property type="entry name" value="MBOAT_fam"/>
</dbReference>
<dbReference type="EMBL" id="RCTF01000002">
    <property type="protein sequence ID" value="RLP81263.1"/>
    <property type="molecule type" value="Genomic_DNA"/>
</dbReference>
<dbReference type="InterPro" id="IPR051085">
    <property type="entry name" value="MB_O-acyltransferase"/>
</dbReference>
<feature type="transmembrane region" description="Helical" evidence="14">
    <location>
        <begin position="111"/>
        <end position="132"/>
    </location>
</feature>
<feature type="transmembrane region" description="Helical" evidence="14">
    <location>
        <begin position="310"/>
        <end position="332"/>
    </location>
</feature>
<evidence type="ECO:0000256" key="1">
    <source>
        <dbReference type="ARBA" id="ARBA00004651"/>
    </source>
</evidence>
<dbReference type="GO" id="GO:0016746">
    <property type="term" value="F:acyltransferase activity"/>
    <property type="evidence" value="ECO:0007669"/>
    <property type="project" value="UniProtKB-KW"/>
</dbReference>
<dbReference type="GO" id="GO:0005886">
    <property type="term" value="C:plasma membrane"/>
    <property type="evidence" value="ECO:0007669"/>
    <property type="project" value="UniProtKB-SubCell"/>
</dbReference>
<feature type="transmembrane region" description="Helical" evidence="14">
    <location>
        <begin position="441"/>
        <end position="466"/>
    </location>
</feature>
<comment type="subcellular location">
    <subcellularLocation>
        <location evidence="1">Cell membrane</location>
        <topology evidence="1">Multi-pass membrane protein</topology>
    </subcellularLocation>
</comment>
<keyword evidence="9 14" id="KW-1133">Transmembrane helix</keyword>